<evidence type="ECO:0000313" key="2">
    <source>
        <dbReference type="Proteomes" id="UP000494115"/>
    </source>
</evidence>
<dbReference type="Gene3D" id="3.40.50.2000">
    <property type="entry name" value="Glycogen Phosphorylase B"/>
    <property type="match status" value="1"/>
</dbReference>
<name>A0A6S7BKT2_9BURK</name>
<keyword evidence="2" id="KW-1185">Reference proteome</keyword>
<evidence type="ECO:0000313" key="1">
    <source>
        <dbReference type="EMBL" id="CAB3803332.1"/>
    </source>
</evidence>
<proteinExistence type="predicted"/>
<dbReference type="SUPFAM" id="SSF53756">
    <property type="entry name" value="UDP-Glycosyltransferase/glycogen phosphorylase"/>
    <property type="match status" value="1"/>
</dbReference>
<gene>
    <name evidence="1" type="ORF">LMG28138_05328</name>
</gene>
<accession>A0A6S7BKT2</accession>
<dbReference type="InterPro" id="IPR011990">
    <property type="entry name" value="TPR-like_helical_dom_sf"/>
</dbReference>
<reference evidence="1 2" key="1">
    <citation type="submission" date="2020-04" db="EMBL/GenBank/DDBJ databases">
        <authorList>
            <person name="De Canck E."/>
        </authorList>
    </citation>
    <scope>NUCLEOTIDE SEQUENCE [LARGE SCALE GENOMIC DNA]</scope>
    <source>
        <strain evidence="1 2">LMG 28138</strain>
    </source>
</reference>
<dbReference type="SUPFAM" id="SSF48452">
    <property type="entry name" value="TPR-like"/>
    <property type="match status" value="1"/>
</dbReference>
<sequence>MTGKVEQFLREALAAHARSPEDLAPLRDICRALIHLKREDELLPWADKALALNPSGTDFVRLRTHALTLLGRHSDAVATWLHYASLPWGAPYYQIKLGHQLVMAGDFERGIPMLTSARQVALAGNEPFASAAEHLLGEALLKTAQTQGFAYWLARNQDDSGSYLPSDIPAWAGQRDLRGKRILVTHQLGYGDQVLLFSCIPHWIAAGATLMISCDPPLHSLLKASLPQCVVVSATRPTQRFAQLPEALVPAVRAFAPDMQISLLHLPILAAERRASPEAYFRAYVSPPSVQGEIAAEWAKGLRLTYPGKALIGLFWDCSQRHYRELGSTMRCWATRRSLPLSAASHLLTEPKVEARAHFVGLHHPSTSALAGTPAGNISQYGPVINDFADTAACIEQLDAVIAVDSVVANLSAMMGKPTAVLTHSSGDWRWGSQGSTTPWMHDVKVLRQRQSGDWSTVVQETIDWLTE</sequence>
<dbReference type="AlphaFoldDB" id="A0A6S7BKT2"/>
<dbReference type="EMBL" id="CADIKM010000054">
    <property type="protein sequence ID" value="CAB3803332.1"/>
    <property type="molecule type" value="Genomic_DNA"/>
</dbReference>
<protein>
    <submittedName>
        <fullName evidence="1">Uncharacterized protein</fullName>
    </submittedName>
</protein>
<dbReference type="RefSeq" id="WP_175107895.1">
    <property type="nucleotide sequence ID" value="NZ_CADIKM010000054.1"/>
</dbReference>
<organism evidence="1 2">
    <name type="scientific">Pararobbsia alpina</name>
    <dbReference type="NCBI Taxonomy" id="621374"/>
    <lineage>
        <taxon>Bacteria</taxon>
        <taxon>Pseudomonadati</taxon>
        <taxon>Pseudomonadota</taxon>
        <taxon>Betaproteobacteria</taxon>
        <taxon>Burkholderiales</taxon>
        <taxon>Burkholderiaceae</taxon>
        <taxon>Pararobbsia</taxon>
    </lineage>
</organism>
<dbReference type="Gene3D" id="1.25.40.10">
    <property type="entry name" value="Tetratricopeptide repeat domain"/>
    <property type="match status" value="1"/>
</dbReference>
<dbReference type="Proteomes" id="UP000494115">
    <property type="component" value="Unassembled WGS sequence"/>
</dbReference>